<dbReference type="Proteomes" id="UP000072763">
    <property type="component" value="Unassembled WGS sequence"/>
</dbReference>
<gene>
    <name evidence="2" type="ORF">NS359_03215</name>
</gene>
<accession>A0A147DTG1</accession>
<dbReference type="InterPro" id="IPR041664">
    <property type="entry name" value="AAA_16"/>
</dbReference>
<proteinExistence type="predicted"/>
<dbReference type="Pfam" id="PF13191">
    <property type="entry name" value="AAA_16"/>
    <property type="match status" value="1"/>
</dbReference>
<dbReference type="AlphaFoldDB" id="A0A147DTG1"/>
<evidence type="ECO:0000313" key="3">
    <source>
        <dbReference type="Proteomes" id="UP000072763"/>
    </source>
</evidence>
<dbReference type="OrthoDB" id="2020141at2"/>
<feature type="domain" description="Orc1-like AAA ATPase" evidence="1">
    <location>
        <begin position="20"/>
        <end position="178"/>
    </location>
</feature>
<sequence>MRSPVTNPFQPGSDIVPDVWAGRVEQLSDWRDVVRPRRRAGLYETGRTILGEPGTGKSSLVRRIARHAIDSGDWVTPQLRMPAGADPLRIVAAALLRLADSAGLRSSARQGLLDLFTRVEQLAVSGFSVTVRQGQGPEAFTSLFELLVEIGQAAIEQDKVVLVHIDEVQNISDEAALSQLLIALGDALAHQVDVVAPGGVVIERFLPIAVYLTGLPDFEDMAGARKGATFARRFRTVTLTSIDEPDLAQALQPFVIDGWTTPAADGSTEVVHMTPDAVRALIALCCGEPFLFQLAGQRAWNASTSPVITDDDVRSGWQGAEGEASAHVERILNRLPSREREFVEAMAALDPSERTLTTIAERMGLPSAANVGPFSQRLDTVRGIIVRGKPYSFRNRAVEAYLSTDWPHVR</sequence>
<dbReference type="Gene3D" id="3.40.50.300">
    <property type="entry name" value="P-loop containing nucleotide triphosphate hydrolases"/>
    <property type="match status" value="1"/>
</dbReference>
<protein>
    <submittedName>
        <fullName evidence="2">ATPase AAA</fullName>
    </submittedName>
</protein>
<dbReference type="EMBL" id="LDRC01000012">
    <property type="protein sequence ID" value="KTR53600.1"/>
    <property type="molecule type" value="Genomic_DNA"/>
</dbReference>
<evidence type="ECO:0000259" key="1">
    <source>
        <dbReference type="Pfam" id="PF13191"/>
    </source>
</evidence>
<dbReference type="SUPFAM" id="SSF52540">
    <property type="entry name" value="P-loop containing nucleoside triphosphate hydrolases"/>
    <property type="match status" value="1"/>
</dbReference>
<comment type="caution">
    <text evidence="2">The sequence shown here is derived from an EMBL/GenBank/DDBJ whole genome shotgun (WGS) entry which is preliminary data.</text>
</comment>
<dbReference type="PATRIC" id="fig|465820.4.peg.497"/>
<evidence type="ECO:0000313" key="2">
    <source>
        <dbReference type="EMBL" id="KTR53600.1"/>
    </source>
</evidence>
<dbReference type="InterPro" id="IPR027417">
    <property type="entry name" value="P-loop_NTPase"/>
</dbReference>
<name>A0A147DTG1_9MICO</name>
<organism evidence="2 3">
    <name type="scientific">Curtobacterium oceanosedimentum</name>
    <dbReference type="NCBI Taxonomy" id="465820"/>
    <lineage>
        <taxon>Bacteria</taxon>
        <taxon>Bacillati</taxon>
        <taxon>Actinomycetota</taxon>
        <taxon>Actinomycetes</taxon>
        <taxon>Micrococcales</taxon>
        <taxon>Microbacteriaceae</taxon>
        <taxon>Curtobacterium</taxon>
    </lineage>
</organism>
<dbReference type="STRING" id="465820.NS263_09140"/>
<reference evidence="2 3" key="1">
    <citation type="journal article" date="2016" name="Front. Microbiol.">
        <title>Genomic Resource of Rice Seed Associated Bacteria.</title>
        <authorList>
            <person name="Midha S."/>
            <person name="Bansal K."/>
            <person name="Sharma S."/>
            <person name="Kumar N."/>
            <person name="Patil P.P."/>
            <person name="Chaudhry V."/>
            <person name="Patil P.B."/>
        </authorList>
    </citation>
    <scope>NUCLEOTIDE SEQUENCE [LARGE SCALE GENOMIC DNA]</scope>
    <source>
        <strain evidence="2 3">NS359</strain>
    </source>
</reference>
<dbReference type="RefSeq" id="WP_058748961.1">
    <property type="nucleotide sequence ID" value="NZ_LDRC01000012.1"/>
</dbReference>